<feature type="compositionally biased region" description="Low complexity" evidence="1">
    <location>
        <begin position="195"/>
        <end position="210"/>
    </location>
</feature>
<dbReference type="EMBL" id="HG718845">
    <property type="protein sequence ID" value="CDJ56225.1"/>
    <property type="molecule type" value="Genomic_DNA"/>
</dbReference>
<proteinExistence type="predicted"/>
<evidence type="ECO:0000256" key="1">
    <source>
        <dbReference type="SAM" id="MobiDB-lite"/>
    </source>
</evidence>
<sequence>MITNGSDNALIEWIFDSPDGIPRELKARRGNIGTITHMEFYGTDAKQLLVATSHNGRGFVGFTSLIQQQQNCVFSQKNFKTLVQNGSLSVRKLKGIVSMSCSSVRHFDWPAVVTAHEQTPHVFIWSAHKKALEPRVLAPPGVTTSAAAAAAAAATSVCCSTCGNFVVVGYADGRMHKYNLQSGLHRGEFFRSNTSSSSSSSSSKKQQQQQEKAHKGPICGINKPLLHKTPRKPIVLERAAAAAAAAAGGAAAALGASLAAAAAAEDDEEGGGEEGEEEEEGEEGEEEEAAAAAALQQYKSTNSPLALGALTLSGVSAARMHAILYVDEIKEQTAPSKAPEPLPDAPFFIPSRYEENSAAAAAAAAAGAAEAAAEGGGAAGGKEGIKEEKEINKKNKYKTQLQKLLATKGKSEEKYKTVALSMGELGPLVDGTEEEVNIGDVTFLSLSSFIKR</sequence>
<dbReference type="Pfam" id="PF04192">
    <property type="entry name" value="Utp21"/>
    <property type="match status" value="1"/>
</dbReference>
<dbReference type="RefSeq" id="XP_013332875.1">
    <property type="nucleotide sequence ID" value="XM_013477421.1"/>
</dbReference>
<feature type="region of interest" description="Disordered" evidence="1">
    <location>
        <begin position="260"/>
        <end position="288"/>
    </location>
</feature>
<gene>
    <name evidence="3" type="ORF">EMWEY_00050970</name>
</gene>
<dbReference type="SUPFAM" id="SSF50978">
    <property type="entry name" value="WD40 repeat-like"/>
    <property type="match status" value="1"/>
</dbReference>
<dbReference type="Proteomes" id="UP000030763">
    <property type="component" value="Unassembled WGS sequence"/>
</dbReference>
<organism evidence="3 4">
    <name type="scientific">Eimeria maxima</name>
    <name type="common">Coccidian parasite</name>
    <dbReference type="NCBI Taxonomy" id="5804"/>
    <lineage>
        <taxon>Eukaryota</taxon>
        <taxon>Sar</taxon>
        <taxon>Alveolata</taxon>
        <taxon>Apicomplexa</taxon>
        <taxon>Conoidasida</taxon>
        <taxon>Coccidia</taxon>
        <taxon>Eucoccidiorida</taxon>
        <taxon>Eimeriorina</taxon>
        <taxon>Eimeriidae</taxon>
        <taxon>Eimeria</taxon>
    </lineage>
</organism>
<dbReference type="Gene3D" id="2.130.10.10">
    <property type="entry name" value="YVTN repeat-like/Quinoprotein amine dehydrogenase"/>
    <property type="match status" value="1"/>
</dbReference>
<reference evidence="3" key="2">
    <citation type="submission" date="2013-10" db="EMBL/GenBank/DDBJ databases">
        <authorList>
            <person name="Aslett M."/>
        </authorList>
    </citation>
    <scope>NUCLEOTIDE SEQUENCE [LARGE SCALE GENOMIC DNA]</scope>
    <source>
        <strain evidence="3">Weybridge</strain>
    </source>
</reference>
<dbReference type="GO" id="GO:0034388">
    <property type="term" value="C:Pwp2p-containing subcomplex of 90S preribosome"/>
    <property type="evidence" value="ECO:0007669"/>
    <property type="project" value="TreeGrafter"/>
</dbReference>
<feature type="domain" description="WDR36/Utp21 C-terminal" evidence="2">
    <location>
        <begin position="310"/>
        <end position="427"/>
    </location>
</feature>
<dbReference type="VEuPathDB" id="ToxoDB:EMWEY_00050970"/>
<dbReference type="GO" id="GO:0006364">
    <property type="term" value="P:rRNA processing"/>
    <property type="evidence" value="ECO:0007669"/>
    <property type="project" value="InterPro"/>
</dbReference>
<feature type="region of interest" description="Disordered" evidence="1">
    <location>
        <begin position="189"/>
        <end position="225"/>
    </location>
</feature>
<accession>U6M3F1</accession>
<dbReference type="OMA" id="TITHMEF"/>
<evidence type="ECO:0000313" key="3">
    <source>
        <dbReference type="EMBL" id="CDJ56225.1"/>
    </source>
</evidence>
<keyword evidence="4" id="KW-1185">Reference proteome</keyword>
<evidence type="ECO:0000259" key="2">
    <source>
        <dbReference type="Pfam" id="PF04192"/>
    </source>
</evidence>
<dbReference type="InterPro" id="IPR007319">
    <property type="entry name" value="WDR36/Utp21_C"/>
</dbReference>
<dbReference type="InterPro" id="IPR036322">
    <property type="entry name" value="WD40_repeat_dom_sf"/>
</dbReference>
<feature type="region of interest" description="Disordered" evidence="1">
    <location>
        <begin position="371"/>
        <end position="390"/>
    </location>
</feature>
<dbReference type="GeneID" id="25339083"/>
<dbReference type="Pfam" id="PF25168">
    <property type="entry name" value="Beta-prop_WDR36-Utp21_2nd"/>
    <property type="match status" value="1"/>
</dbReference>
<reference evidence="3" key="1">
    <citation type="submission" date="2013-10" db="EMBL/GenBank/DDBJ databases">
        <title>Genomic analysis of the causative agents of coccidiosis in chickens.</title>
        <authorList>
            <person name="Reid A.J."/>
            <person name="Blake D."/>
            <person name="Billington K."/>
            <person name="Browne H."/>
            <person name="Dunn M."/>
            <person name="Hung S."/>
            <person name="Kawahara F."/>
            <person name="Miranda-Saavedra D."/>
            <person name="Mourier T."/>
            <person name="Nagra H."/>
            <person name="Otto T.D."/>
            <person name="Rawlings N."/>
            <person name="Sanchez A."/>
            <person name="Sanders M."/>
            <person name="Subramaniam C."/>
            <person name="Tay Y."/>
            <person name="Dear P."/>
            <person name="Doerig C."/>
            <person name="Gruber A."/>
            <person name="Parkinson J."/>
            <person name="Shirley M."/>
            <person name="Wan K.L."/>
            <person name="Berriman M."/>
            <person name="Tomley F."/>
            <person name="Pain A."/>
        </authorList>
    </citation>
    <scope>NUCLEOTIDE SEQUENCE [LARGE SCALE GENOMIC DNA]</scope>
    <source>
        <strain evidence="3">Weybridge</strain>
    </source>
</reference>
<dbReference type="PANTHER" id="PTHR22840">
    <property type="entry name" value="WD REPEAT-CONTAINING PROTEIN 36"/>
    <property type="match status" value="1"/>
</dbReference>
<dbReference type="OrthoDB" id="10250769at2759"/>
<feature type="compositionally biased region" description="Acidic residues" evidence="1">
    <location>
        <begin position="264"/>
        <end position="288"/>
    </location>
</feature>
<dbReference type="GO" id="GO:0032040">
    <property type="term" value="C:small-subunit processome"/>
    <property type="evidence" value="ECO:0007669"/>
    <property type="project" value="InterPro"/>
</dbReference>
<dbReference type="AlphaFoldDB" id="U6M3F1"/>
<name>U6M3F1_EIMMA</name>
<protein>
    <submittedName>
        <fullName evidence="3">WD-repeat membrane protein, putative</fullName>
    </submittedName>
</protein>
<evidence type="ECO:0000313" key="4">
    <source>
        <dbReference type="Proteomes" id="UP000030763"/>
    </source>
</evidence>
<dbReference type="PANTHER" id="PTHR22840:SF12">
    <property type="entry name" value="WD REPEAT-CONTAINING PROTEIN 36"/>
    <property type="match status" value="1"/>
</dbReference>
<dbReference type="InterPro" id="IPR015943">
    <property type="entry name" value="WD40/YVTN_repeat-like_dom_sf"/>
</dbReference>